<name>A0AAE1G357_PETCI</name>
<proteinExistence type="predicted"/>
<evidence type="ECO:0000313" key="3">
    <source>
        <dbReference type="EMBL" id="KAK3885539.1"/>
    </source>
</evidence>
<protein>
    <submittedName>
        <fullName evidence="3">Uncharacterized protein</fullName>
    </submittedName>
</protein>
<evidence type="ECO:0000313" key="5">
    <source>
        <dbReference type="Proteomes" id="UP001286313"/>
    </source>
</evidence>
<comment type="caution">
    <text evidence="3">The sequence shown here is derived from an EMBL/GenBank/DDBJ whole genome shotgun (WGS) entry which is preliminary data.</text>
</comment>
<gene>
    <name evidence="4" type="ORF">Pcinc_009179</name>
    <name evidence="3" type="ORF">Pcinc_010280</name>
    <name evidence="2" type="ORF">Pcinc_013679</name>
</gene>
<dbReference type="EMBL" id="JAWQEG010000680">
    <property type="protein sequence ID" value="KAK3886662.1"/>
    <property type="molecule type" value="Genomic_DNA"/>
</dbReference>
<dbReference type="EMBL" id="JAWQEG010000791">
    <property type="protein sequence ID" value="KAK3885539.1"/>
    <property type="molecule type" value="Genomic_DNA"/>
</dbReference>
<dbReference type="EMBL" id="JAWQEG010001161">
    <property type="protein sequence ID" value="KAK3881915.1"/>
    <property type="molecule type" value="Genomic_DNA"/>
</dbReference>
<keyword evidence="5" id="KW-1185">Reference proteome</keyword>
<dbReference type="AlphaFoldDB" id="A0AAE1G357"/>
<sequence>MFHAFSGCDTNSAAGGKGKKSSWQAWQGYEDVTETFVYLQLLDAADEHFKKVEIDCHIVRQNQPIEFSQRLRRELCCQKNRTMDKLPPTMDAILQHVRRSVRQGEILTTSRQTQ</sequence>
<evidence type="ECO:0000313" key="2">
    <source>
        <dbReference type="EMBL" id="KAK3881915.1"/>
    </source>
</evidence>
<organism evidence="3 5">
    <name type="scientific">Petrolisthes cinctipes</name>
    <name type="common">Flat porcelain crab</name>
    <dbReference type="NCBI Taxonomy" id="88211"/>
    <lineage>
        <taxon>Eukaryota</taxon>
        <taxon>Metazoa</taxon>
        <taxon>Ecdysozoa</taxon>
        <taxon>Arthropoda</taxon>
        <taxon>Crustacea</taxon>
        <taxon>Multicrustacea</taxon>
        <taxon>Malacostraca</taxon>
        <taxon>Eumalacostraca</taxon>
        <taxon>Eucarida</taxon>
        <taxon>Decapoda</taxon>
        <taxon>Pleocyemata</taxon>
        <taxon>Anomura</taxon>
        <taxon>Galatheoidea</taxon>
        <taxon>Porcellanidae</taxon>
        <taxon>Petrolisthes</taxon>
    </lineage>
</organism>
<dbReference type="Proteomes" id="UP001286313">
    <property type="component" value="Unassembled WGS sequence"/>
</dbReference>
<accession>A0AAE1G357</accession>
<evidence type="ECO:0000256" key="1">
    <source>
        <dbReference type="SAM" id="MobiDB-lite"/>
    </source>
</evidence>
<evidence type="ECO:0000313" key="4">
    <source>
        <dbReference type="EMBL" id="KAK3886662.1"/>
    </source>
</evidence>
<feature type="region of interest" description="Disordered" evidence="1">
    <location>
        <begin position="1"/>
        <end position="22"/>
    </location>
</feature>
<reference evidence="3" key="1">
    <citation type="submission" date="2023-10" db="EMBL/GenBank/DDBJ databases">
        <title>Genome assemblies of two species of porcelain crab, Petrolisthes cinctipes and Petrolisthes manimaculis (Anomura: Porcellanidae).</title>
        <authorList>
            <person name="Angst P."/>
        </authorList>
    </citation>
    <scope>NUCLEOTIDE SEQUENCE</scope>
    <source>
        <strain evidence="3">PB745_01</strain>
        <tissue evidence="3">Gill</tissue>
    </source>
</reference>